<dbReference type="PANTHER" id="PTHR32176">
    <property type="entry name" value="XYLOSE ISOMERASE"/>
    <property type="match status" value="1"/>
</dbReference>
<name>A0A4D7JNL0_9BACT</name>
<gene>
    <name evidence="5" type="ORF">DCC35_16670</name>
</gene>
<dbReference type="PANTHER" id="PTHR32176:SF92">
    <property type="entry name" value="XYLOSE ISOMERASE"/>
    <property type="match status" value="1"/>
</dbReference>
<dbReference type="AlphaFoldDB" id="A0A4D7JNL0"/>
<feature type="short sequence motif" description="GXSXG" evidence="3">
    <location>
        <begin position="50"/>
        <end position="54"/>
    </location>
</feature>
<feature type="active site" description="Nucleophile" evidence="3">
    <location>
        <position position="52"/>
    </location>
</feature>
<sequence length="342" mass="38377">MKKVRILSIDGGGIRGIIPGLILARLEEKLQKESGNTDAKLADYFDFMAGTSTGAILVLYYLVPGENGKPKFTANDAVKIYLDRGDEIFDVNIWQAIKSFKGVSDEKYDAKELEKALDDTFKELWLSELIKPCIISSYDIKNGKPHFFKQHRSTNEIYNFKVKDVARATSAAPTYFECALVKNEIGTSYPLIDGGVFVNNPSLVSYSEARTMTFGNIKNPTAKDMMIVSLGTGSTPKRFEYKKAKDWGPVSWIKPSLDIMMDGNSQTVDHHLCQIYDTLNNKSDRNNYHRLTPKRLTADSAMDNASQENMAMLKEDALNYISQSEIDEELDAIAKKLVEYVG</sequence>
<dbReference type="EMBL" id="CP028923">
    <property type="protein sequence ID" value="QCK16257.1"/>
    <property type="molecule type" value="Genomic_DNA"/>
</dbReference>
<reference evidence="5 6" key="1">
    <citation type="submission" date="2018-04" db="EMBL/GenBank/DDBJ databases">
        <title>Complete genome uncultured novel isolate.</title>
        <authorList>
            <person name="Merlino G."/>
        </authorList>
    </citation>
    <scope>NUCLEOTIDE SEQUENCE [LARGE SCALE GENOMIC DNA]</scope>
    <source>
        <strain evidence="6">R1DC9</strain>
    </source>
</reference>
<dbReference type="PROSITE" id="PS51635">
    <property type="entry name" value="PNPLA"/>
    <property type="match status" value="1"/>
</dbReference>
<dbReference type="GO" id="GO:0047372">
    <property type="term" value="F:monoacylglycerol lipase activity"/>
    <property type="evidence" value="ECO:0007669"/>
    <property type="project" value="TreeGrafter"/>
</dbReference>
<accession>A0A4D7JNL0</accession>
<evidence type="ECO:0000313" key="5">
    <source>
        <dbReference type="EMBL" id="QCK16257.1"/>
    </source>
</evidence>
<evidence type="ECO:0000256" key="1">
    <source>
        <dbReference type="ARBA" id="ARBA00010240"/>
    </source>
</evidence>
<dbReference type="RefSeq" id="WP_137091848.1">
    <property type="nucleotide sequence ID" value="NZ_CP028923.1"/>
</dbReference>
<organism evidence="5 6">
    <name type="scientific">Mangrovivirga cuniculi</name>
    <dbReference type="NCBI Taxonomy" id="2715131"/>
    <lineage>
        <taxon>Bacteria</taxon>
        <taxon>Pseudomonadati</taxon>
        <taxon>Bacteroidota</taxon>
        <taxon>Cytophagia</taxon>
        <taxon>Cytophagales</taxon>
        <taxon>Mangrovivirgaceae</taxon>
        <taxon>Mangrovivirga</taxon>
    </lineage>
</organism>
<dbReference type="Gene3D" id="3.40.1090.10">
    <property type="entry name" value="Cytosolic phospholipase A2 catalytic domain"/>
    <property type="match status" value="1"/>
</dbReference>
<keyword evidence="3" id="KW-0442">Lipid degradation</keyword>
<feature type="short sequence motif" description="GXGXXG" evidence="3">
    <location>
        <begin position="11"/>
        <end position="16"/>
    </location>
</feature>
<keyword evidence="2 3" id="KW-0443">Lipid metabolism</keyword>
<comment type="similarity">
    <text evidence="1">Belongs to the patatin family.</text>
</comment>
<dbReference type="Proteomes" id="UP000298616">
    <property type="component" value="Chromosome"/>
</dbReference>
<evidence type="ECO:0000256" key="2">
    <source>
        <dbReference type="ARBA" id="ARBA00023098"/>
    </source>
</evidence>
<dbReference type="OrthoDB" id="9807112at2"/>
<dbReference type="InterPro" id="IPR016035">
    <property type="entry name" value="Acyl_Trfase/lysoPLipase"/>
</dbReference>
<evidence type="ECO:0000256" key="3">
    <source>
        <dbReference type="PROSITE-ProRule" id="PRU01161"/>
    </source>
</evidence>
<feature type="active site" description="Proton acceptor" evidence="3">
    <location>
        <position position="193"/>
    </location>
</feature>
<dbReference type="InterPro" id="IPR002641">
    <property type="entry name" value="PNPLA_dom"/>
</dbReference>
<dbReference type="Pfam" id="PF01734">
    <property type="entry name" value="Patatin"/>
    <property type="match status" value="1"/>
</dbReference>
<feature type="domain" description="PNPLA" evidence="4">
    <location>
        <begin position="7"/>
        <end position="206"/>
    </location>
</feature>
<dbReference type="GO" id="GO:0016042">
    <property type="term" value="P:lipid catabolic process"/>
    <property type="evidence" value="ECO:0007669"/>
    <property type="project" value="UniProtKB-UniRule"/>
</dbReference>
<feature type="short sequence motif" description="DGA/G" evidence="3">
    <location>
        <begin position="193"/>
        <end position="195"/>
    </location>
</feature>
<keyword evidence="3" id="KW-0378">Hydrolase</keyword>
<proteinExistence type="inferred from homology"/>
<dbReference type="GO" id="GO:0004620">
    <property type="term" value="F:phospholipase activity"/>
    <property type="evidence" value="ECO:0007669"/>
    <property type="project" value="TreeGrafter"/>
</dbReference>
<dbReference type="SUPFAM" id="SSF52151">
    <property type="entry name" value="FabD/lysophospholipase-like"/>
    <property type="match status" value="1"/>
</dbReference>
<dbReference type="KEGG" id="fpf:DCC35_16670"/>
<keyword evidence="6" id="KW-1185">Reference proteome</keyword>
<evidence type="ECO:0000313" key="6">
    <source>
        <dbReference type="Proteomes" id="UP000298616"/>
    </source>
</evidence>
<protein>
    <submittedName>
        <fullName evidence="5">Patatin</fullName>
    </submittedName>
</protein>
<evidence type="ECO:0000259" key="4">
    <source>
        <dbReference type="PROSITE" id="PS51635"/>
    </source>
</evidence>